<keyword evidence="8" id="KW-0378">Hydrolase</keyword>
<evidence type="ECO:0000256" key="3">
    <source>
        <dbReference type="ARBA" id="ARBA00022528"/>
    </source>
</evidence>
<name>A0AAN8ZE70_9MAGN</name>
<dbReference type="PANTHER" id="PTHR10903">
    <property type="entry name" value="GTPASE, IMAP FAMILY MEMBER-RELATED"/>
    <property type="match status" value="1"/>
</dbReference>
<dbReference type="GO" id="GO:0046872">
    <property type="term" value="F:metal ion binding"/>
    <property type="evidence" value="ECO:0007669"/>
    <property type="project" value="UniProtKB-KW"/>
</dbReference>
<dbReference type="NCBIfam" id="TIGR00993">
    <property type="entry name" value="3a0901s04IAP86"/>
    <property type="match status" value="1"/>
</dbReference>
<evidence type="ECO:0000313" key="20">
    <source>
        <dbReference type="Proteomes" id="UP001370490"/>
    </source>
</evidence>
<proteinExistence type="inferred from homology"/>
<evidence type="ECO:0000256" key="8">
    <source>
        <dbReference type="ARBA" id="ARBA00022801"/>
    </source>
</evidence>
<evidence type="ECO:0000256" key="12">
    <source>
        <dbReference type="ARBA" id="ARBA00022989"/>
    </source>
</evidence>
<comment type="subcellular location">
    <subcellularLocation>
        <location evidence="15">Plastid</location>
        <location evidence="15">Chloroplast outer membrane</location>
        <topology evidence="15">Single-pass membrane protein</topology>
    </subcellularLocation>
</comment>
<feature type="region of interest" description="Disordered" evidence="17">
    <location>
        <begin position="608"/>
        <end position="643"/>
    </location>
</feature>
<dbReference type="FunFam" id="3.40.50.300:FF:000413">
    <property type="entry name" value="Translocase of chloroplast 120, chloroplastic"/>
    <property type="match status" value="1"/>
</dbReference>
<dbReference type="SUPFAM" id="SSF52540">
    <property type="entry name" value="P-loop containing nucleoside triphosphate hydrolases"/>
    <property type="match status" value="1"/>
</dbReference>
<keyword evidence="9" id="KW-1002">Plastid outer membrane</keyword>
<dbReference type="PROSITE" id="PS51720">
    <property type="entry name" value="G_AIG1"/>
    <property type="match status" value="1"/>
</dbReference>
<dbReference type="Gene3D" id="3.40.50.300">
    <property type="entry name" value="P-loop containing nucleotide triphosphate hydrolases"/>
    <property type="match status" value="1"/>
</dbReference>
<evidence type="ECO:0000256" key="6">
    <source>
        <dbReference type="ARBA" id="ARBA00022723"/>
    </source>
</evidence>
<keyword evidence="6" id="KW-0479">Metal-binding</keyword>
<dbReference type="InterPro" id="IPR005690">
    <property type="entry name" value="Toc86_159"/>
</dbReference>
<keyword evidence="14" id="KW-0472">Membrane</keyword>
<dbReference type="Pfam" id="PF11886">
    <property type="entry name" value="TOC159_MAD"/>
    <property type="match status" value="1"/>
</dbReference>
<evidence type="ECO:0000256" key="13">
    <source>
        <dbReference type="ARBA" id="ARBA00023134"/>
    </source>
</evidence>
<dbReference type="GO" id="GO:0015031">
    <property type="term" value="P:protein transport"/>
    <property type="evidence" value="ECO:0007669"/>
    <property type="project" value="UniProtKB-KW"/>
</dbReference>
<comment type="cofactor">
    <cofactor evidence="1">
        <name>Mg(2+)</name>
        <dbReference type="ChEBI" id="CHEBI:18420"/>
    </cofactor>
</comment>
<keyword evidence="10" id="KW-0460">Magnesium</keyword>
<dbReference type="EMBL" id="JBAMMX010000006">
    <property type="protein sequence ID" value="KAK6937394.1"/>
    <property type="molecule type" value="Genomic_DNA"/>
</dbReference>
<feature type="domain" description="AIG1-type G" evidence="18">
    <location>
        <begin position="885"/>
        <end position="1119"/>
    </location>
</feature>
<evidence type="ECO:0000313" key="19">
    <source>
        <dbReference type="EMBL" id="KAK6937394.1"/>
    </source>
</evidence>
<dbReference type="InterPro" id="IPR027417">
    <property type="entry name" value="P-loop_NTPase"/>
</dbReference>
<dbReference type="CDD" id="cd01853">
    <property type="entry name" value="Toc34_like"/>
    <property type="match status" value="1"/>
</dbReference>
<evidence type="ECO:0000256" key="1">
    <source>
        <dbReference type="ARBA" id="ARBA00001946"/>
    </source>
</evidence>
<evidence type="ECO:0000256" key="7">
    <source>
        <dbReference type="ARBA" id="ARBA00022741"/>
    </source>
</evidence>
<comment type="similarity">
    <text evidence="16">Belongs to the TRAFAC class TrmE-Era-EngA-EngB-Septin-like GTPase superfamily. AIG1/Toc34/Toc159-like paraseptin GTPase family. TOC159 subfamily.</text>
</comment>
<evidence type="ECO:0000256" key="2">
    <source>
        <dbReference type="ARBA" id="ARBA00022448"/>
    </source>
</evidence>
<evidence type="ECO:0000256" key="17">
    <source>
        <dbReference type="SAM" id="MobiDB-lite"/>
    </source>
</evidence>
<comment type="caution">
    <text evidence="19">The sequence shown here is derived from an EMBL/GenBank/DDBJ whole genome shotgun (WGS) entry which is preliminary data.</text>
</comment>
<feature type="compositionally biased region" description="Basic and acidic residues" evidence="17">
    <location>
        <begin position="359"/>
        <end position="368"/>
    </location>
</feature>
<dbReference type="InterPro" id="IPR024283">
    <property type="entry name" value="TOC159_MAD"/>
</dbReference>
<gene>
    <name evidence="19" type="ORF">RJ641_030902</name>
</gene>
<feature type="compositionally biased region" description="Low complexity" evidence="17">
    <location>
        <begin position="53"/>
        <end position="67"/>
    </location>
</feature>
<feature type="region of interest" description="Disordered" evidence="17">
    <location>
        <begin position="1143"/>
        <end position="1181"/>
    </location>
</feature>
<feature type="compositionally biased region" description="Polar residues" evidence="17">
    <location>
        <begin position="1"/>
        <end position="25"/>
    </location>
</feature>
<organism evidence="19 20">
    <name type="scientific">Dillenia turbinata</name>
    <dbReference type="NCBI Taxonomy" id="194707"/>
    <lineage>
        <taxon>Eukaryota</taxon>
        <taxon>Viridiplantae</taxon>
        <taxon>Streptophyta</taxon>
        <taxon>Embryophyta</taxon>
        <taxon>Tracheophyta</taxon>
        <taxon>Spermatophyta</taxon>
        <taxon>Magnoliopsida</taxon>
        <taxon>eudicotyledons</taxon>
        <taxon>Gunneridae</taxon>
        <taxon>Pentapetalae</taxon>
        <taxon>Dilleniales</taxon>
        <taxon>Dilleniaceae</taxon>
        <taxon>Dillenia</taxon>
    </lineage>
</organism>
<dbReference type="GO" id="GO:0005525">
    <property type="term" value="F:GTP binding"/>
    <property type="evidence" value="ECO:0007669"/>
    <property type="project" value="UniProtKB-KW"/>
</dbReference>
<evidence type="ECO:0000256" key="15">
    <source>
        <dbReference type="ARBA" id="ARBA00023766"/>
    </source>
</evidence>
<evidence type="ECO:0000256" key="14">
    <source>
        <dbReference type="ARBA" id="ARBA00023136"/>
    </source>
</evidence>
<keyword evidence="5" id="KW-0812">Transmembrane</keyword>
<evidence type="ECO:0000256" key="5">
    <source>
        <dbReference type="ARBA" id="ARBA00022692"/>
    </source>
</evidence>
<keyword evidence="12" id="KW-1133">Transmembrane helix</keyword>
<feature type="compositionally biased region" description="Acidic residues" evidence="17">
    <location>
        <begin position="68"/>
        <end position="82"/>
    </location>
</feature>
<reference evidence="19 20" key="1">
    <citation type="submission" date="2023-12" db="EMBL/GenBank/DDBJ databases">
        <title>A high-quality genome assembly for Dillenia turbinata (Dilleniales).</title>
        <authorList>
            <person name="Chanderbali A."/>
        </authorList>
    </citation>
    <scope>NUCLEOTIDE SEQUENCE [LARGE SCALE GENOMIC DNA]</scope>
    <source>
        <strain evidence="19">LSX21</strain>
        <tissue evidence="19">Leaf</tissue>
    </source>
</reference>
<keyword evidence="11" id="KW-0653">Protein transport</keyword>
<feature type="region of interest" description="Disordered" evidence="17">
    <location>
        <begin position="358"/>
        <end position="385"/>
    </location>
</feature>
<protein>
    <submittedName>
        <fullName evidence="19">AIG1-type guanine nucleotide-binding (G) domain</fullName>
    </submittedName>
</protein>
<keyword evidence="3" id="KW-0150">Chloroplast</keyword>
<dbReference type="Proteomes" id="UP001370490">
    <property type="component" value="Unassembled WGS sequence"/>
</dbReference>
<dbReference type="InterPro" id="IPR006703">
    <property type="entry name" value="G_AIG1"/>
</dbReference>
<evidence type="ECO:0000256" key="9">
    <source>
        <dbReference type="ARBA" id="ARBA00022805"/>
    </source>
</evidence>
<evidence type="ECO:0000256" key="4">
    <source>
        <dbReference type="ARBA" id="ARBA00022640"/>
    </source>
</evidence>
<evidence type="ECO:0000256" key="10">
    <source>
        <dbReference type="ARBA" id="ARBA00022842"/>
    </source>
</evidence>
<evidence type="ECO:0000256" key="16">
    <source>
        <dbReference type="ARBA" id="ARBA00023775"/>
    </source>
</evidence>
<sequence>MESQPFVSLSATDGSPLTTNPSGSASFAIEAPPSYDSGHDSLVLESNNKKTKSSNTSNSSSSYSSGGSDDEGFVSGGEEFETASERPSLADPDDETLEYNTPFAGSSNFPNNIMPVAKLSLDDDGEIEFSTEGKYVVGDSKLVDVVDEDRVVLVKGPSHFVDEFGPGSAELKPAEASFSFPNLSEDKDSVVVGFERSVEKKGDSVVGEANDAVSLESRSSTEIGELKPAEAGFLQPNLTENKDSVVVGVEGSVEKKADSAIGEANEVSVKVVSLESASSTQSGEGGRFGVKEEEAMERNKAEESMKLNKGTYMVGASHALADDEMNLSEVKNGEAEGGKTEPLKGIFSNITSFFGGEDAASKPKDVRGENALGGENKLDESGENKLDESAVLGGNKDQVGLAVLEPEASEPHEVNGKKSAVESYSTIEAPGVALLDIHAASVEDVKGENDLETTKVVLGEGAEGQIIKSDQTNLLAEEFVGLKSTGADVENGEITKTAGDDSTITPDMDAAGFKHVVPGVDLGKVSNAGGLDVHSVTGENKNAVEANGVGNGEAVILTDTTKSVEEIEPKANSEALGDENILKVAADEAEAVTSGQVDATEKTQEVTYNTATRTSPEKEANVSDDGVSGKSVPAEPADLGLPVNREIEGDGEDEDEAIQHADEVVEIEGSVTHDENEDTVFANSEAARQFIEELEQGAGGGSLSNVERFQRIDGQIVTDTDEEVDTEEEGEGKELFDSAALAALLKAASGAGSDGGSITITSHDGSRLFSVERPAGLGSSMRSTKPASRPNHSSLFAPSTLATGGESENNLSDEEKKKLEKIQMLRVKFLRLVQRLGHSPEDSIAAQVLYRLALLAGRQNSQLYSLDSAKTTALQLEEEGKDDLHFSINILVLGKTGVGKSATINSIFGEEKALIDAFEPATIGVKEISGVVDGVTIRVFDTPGLKSSVMEQAFNRKVLASVKKITKKCPPDIVLYVDRLDTQTRDLNDLPLLRSITSSLGSSIWRSVIVTLTHAATAPPDGPSGSSLSYEVYVAQRSHVVQQSIGQAVGDLRHMNPSLMNPVSLVENHPSCRKNREGQKVLPNGQTWRPQLLLLSYSMKILAEATALSKTQDLFDHRKLFGFRVRSPPLPYLLSSLLQPRAHPKLSSDQGGEAGDSDIDLGDLSESDGEEDEDEYDQLPPFKPLRKSQIAKLSKEQKKAYFEEYDYRVRLLQKKQWREELKRMRELRKKGKDVTDDYGYMGDDMDQEDGAPAAVPVPLPDMVLPPSFDGDNPAYRYRFLEPTSQFLARPVLDTHGWDHDCGYDGVNVEQSLAIAGRFPTAVTVQVTKDKKEFNIHLDSSASAKHGVDGSSMLGFDIQTIGKQLAYILRGETKFRNLKKNKTAAGASVTFLGENVATGFKVEDQIALGKRVVLMGSTGTVRSQSDAAYGANVEVRLRERDFPIGQDQSTLALSLMKWRGDLALGANLQSQFSVGRNSKMAVRVALNNKLSGQITVKTSSSDQLQLALAGILPIAMAIYKTLCPGTSENYSIY</sequence>
<feature type="region of interest" description="Disordered" evidence="17">
    <location>
        <begin position="775"/>
        <end position="814"/>
    </location>
</feature>
<dbReference type="GO" id="GO:0009707">
    <property type="term" value="C:chloroplast outer membrane"/>
    <property type="evidence" value="ECO:0007669"/>
    <property type="project" value="UniProtKB-SubCell"/>
</dbReference>
<keyword evidence="20" id="KW-1185">Reference proteome</keyword>
<dbReference type="PANTHER" id="PTHR10903:SF120">
    <property type="entry name" value="TRANSLOCASE OF CHLOROPLAST 159, CHLOROPLASTIC"/>
    <property type="match status" value="1"/>
</dbReference>
<keyword evidence="4" id="KW-0934">Plastid</keyword>
<dbReference type="Pfam" id="PF04548">
    <property type="entry name" value="AIG1"/>
    <property type="match status" value="1"/>
</dbReference>
<keyword evidence="2" id="KW-0813">Transport</keyword>
<feature type="compositionally biased region" description="Acidic residues" evidence="17">
    <location>
        <begin position="1155"/>
        <end position="1177"/>
    </location>
</feature>
<evidence type="ECO:0000256" key="11">
    <source>
        <dbReference type="ARBA" id="ARBA00022927"/>
    </source>
</evidence>
<feature type="compositionally biased region" description="Basic and acidic residues" evidence="17">
    <location>
        <begin position="376"/>
        <end position="385"/>
    </location>
</feature>
<dbReference type="InterPro" id="IPR045058">
    <property type="entry name" value="GIMA/IAN/Toc"/>
</dbReference>
<feature type="region of interest" description="Disordered" evidence="17">
    <location>
        <begin position="1"/>
        <end position="108"/>
    </location>
</feature>
<feature type="compositionally biased region" description="Polar residues" evidence="17">
    <location>
        <begin position="780"/>
        <end position="810"/>
    </location>
</feature>
<dbReference type="GO" id="GO:0045036">
    <property type="term" value="P:protein targeting to chloroplast"/>
    <property type="evidence" value="ECO:0007669"/>
    <property type="project" value="InterPro"/>
</dbReference>
<accession>A0AAN8ZE70</accession>
<evidence type="ECO:0000259" key="18">
    <source>
        <dbReference type="PROSITE" id="PS51720"/>
    </source>
</evidence>
<keyword evidence="7" id="KW-0547">Nucleotide-binding</keyword>
<keyword evidence="13" id="KW-0342">GTP-binding</keyword>
<dbReference type="GO" id="GO:0003924">
    <property type="term" value="F:GTPase activity"/>
    <property type="evidence" value="ECO:0007669"/>
    <property type="project" value="InterPro"/>
</dbReference>